<organism evidence="13 14">
    <name type="scientific">Alkalispirochaeta sphaeroplastigenens</name>
    <dbReference type="NCBI Taxonomy" id="1187066"/>
    <lineage>
        <taxon>Bacteria</taxon>
        <taxon>Pseudomonadati</taxon>
        <taxon>Spirochaetota</taxon>
        <taxon>Spirochaetia</taxon>
        <taxon>Spirochaetales</taxon>
        <taxon>Spirochaetaceae</taxon>
        <taxon>Alkalispirochaeta</taxon>
    </lineage>
</organism>
<dbReference type="InterPro" id="IPR001412">
    <property type="entry name" value="aa-tRNA-synth_I_CS"/>
</dbReference>
<name>A0A2S4K1M3_9SPIO</name>
<dbReference type="CDD" id="cd00671">
    <property type="entry name" value="ArgRS_core"/>
    <property type="match status" value="1"/>
</dbReference>
<dbReference type="Gene3D" id="3.30.1360.70">
    <property type="entry name" value="Arginyl tRNA synthetase N-terminal domain"/>
    <property type="match status" value="1"/>
</dbReference>
<dbReference type="EC" id="6.1.1.19" evidence="9"/>
<comment type="subcellular location">
    <subcellularLocation>
        <location evidence="9">Cytoplasm</location>
    </subcellularLocation>
</comment>
<keyword evidence="3 9" id="KW-0436">Ligase</keyword>
<comment type="similarity">
    <text evidence="1 9 10">Belongs to the class-I aminoacyl-tRNA synthetase family.</text>
</comment>
<dbReference type="OrthoDB" id="9805987at2"/>
<dbReference type="Pfam" id="PF03485">
    <property type="entry name" value="Arg_tRNA_synt_N"/>
    <property type="match status" value="1"/>
</dbReference>
<sequence>MKQFWSTWKGIVAEAVQRAYPDADPKQVDQALSVETPPDTGKGDIAFPMFPFAKILRANPQAIALAVARETGAAVAADGAPGGRAEALGPYVNIFLDRPSVGAQVVNAVLSDPEAFGNSDALAEQRITIEFSCPNTNKPLHLGHLRNDALGESVARLLRAAGATVRRVNLINDRGIHICKSMVAYQEFGEGATPESEGKKSDHFVGDYYVRYARWEKEDPSAEERARELLQAWEKGDAQVHELWLTMNRWAIEGIERTYERTGISFDQVYYESETYTQGRDEILRGLEQGLFSRDENGTVWVDLTDIGLDKKVLLRADGTSLYLTQDIGTAIQRQQDWPFDQLVYVVASEQRYHFQVLFEVLRRLGHPWAENLHHLAYGMVNLPEGKMKSREGTVVDADDLIDELASLALEEIRKKGRDEDQEDALRRAEAIALGALHYYLLQTGPVKDMIFNPQESLSFTGNTGPYLQYVGARVSSMLRKEPAPSLVEPPRELVEEEWQLLHRIAGYPQAVTEAARGFNPSLLAGYLYETAKTFSRFYHDHPIAVAEDPQVRAFRLGLSRAVMQVMQHGLGVLNIPFLEVM</sequence>
<evidence type="ECO:0000259" key="12">
    <source>
        <dbReference type="SMART" id="SM01016"/>
    </source>
</evidence>
<dbReference type="InterPro" id="IPR009080">
    <property type="entry name" value="tRNAsynth_Ia_anticodon-bd"/>
</dbReference>
<dbReference type="SMART" id="SM01016">
    <property type="entry name" value="Arg_tRNA_synt_N"/>
    <property type="match status" value="1"/>
</dbReference>
<keyword evidence="6 9" id="KW-0648">Protein biosynthesis</keyword>
<evidence type="ECO:0000256" key="7">
    <source>
        <dbReference type="ARBA" id="ARBA00023146"/>
    </source>
</evidence>
<feature type="domain" description="Arginyl tRNA synthetase N-terminal" evidence="12">
    <location>
        <begin position="6"/>
        <end position="96"/>
    </location>
</feature>
<dbReference type="Gene3D" id="1.10.730.10">
    <property type="entry name" value="Isoleucyl-tRNA Synthetase, Domain 1"/>
    <property type="match status" value="1"/>
</dbReference>
<dbReference type="GO" id="GO:0004814">
    <property type="term" value="F:arginine-tRNA ligase activity"/>
    <property type="evidence" value="ECO:0007669"/>
    <property type="project" value="UniProtKB-UniRule"/>
</dbReference>
<dbReference type="InterPro" id="IPR036695">
    <property type="entry name" value="Arg-tRNA-synth_N_sf"/>
</dbReference>
<comment type="caution">
    <text evidence="13">The sequence shown here is derived from an EMBL/GenBank/DDBJ whole genome shotgun (WGS) entry which is preliminary data.</text>
</comment>
<comment type="subunit">
    <text evidence="9">Monomer.</text>
</comment>
<dbReference type="InterPro" id="IPR014729">
    <property type="entry name" value="Rossmann-like_a/b/a_fold"/>
</dbReference>
<dbReference type="Proteomes" id="UP000237350">
    <property type="component" value="Unassembled WGS sequence"/>
</dbReference>
<dbReference type="NCBIfam" id="TIGR00456">
    <property type="entry name" value="argS"/>
    <property type="match status" value="1"/>
</dbReference>
<keyword evidence="4 9" id="KW-0547">Nucleotide-binding</keyword>
<feature type="domain" description="DALR anticodon binding" evidence="11">
    <location>
        <begin position="468"/>
        <end position="582"/>
    </location>
</feature>
<evidence type="ECO:0000256" key="9">
    <source>
        <dbReference type="HAMAP-Rule" id="MF_00123"/>
    </source>
</evidence>
<comment type="catalytic activity">
    <reaction evidence="8 9">
        <text>tRNA(Arg) + L-arginine + ATP = L-arginyl-tRNA(Arg) + AMP + diphosphate</text>
        <dbReference type="Rhea" id="RHEA:20301"/>
        <dbReference type="Rhea" id="RHEA-COMP:9658"/>
        <dbReference type="Rhea" id="RHEA-COMP:9673"/>
        <dbReference type="ChEBI" id="CHEBI:30616"/>
        <dbReference type="ChEBI" id="CHEBI:32682"/>
        <dbReference type="ChEBI" id="CHEBI:33019"/>
        <dbReference type="ChEBI" id="CHEBI:78442"/>
        <dbReference type="ChEBI" id="CHEBI:78513"/>
        <dbReference type="ChEBI" id="CHEBI:456215"/>
        <dbReference type="EC" id="6.1.1.19"/>
    </reaction>
</comment>
<keyword evidence="5 9" id="KW-0067">ATP-binding</keyword>
<feature type="short sequence motif" description="'HIGH' region" evidence="9">
    <location>
        <begin position="134"/>
        <end position="144"/>
    </location>
</feature>
<dbReference type="HAMAP" id="MF_00123">
    <property type="entry name" value="Arg_tRNA_synth"/>
    <property type="match status" value="1"/>
</dbReference>
<dbReference type="SUPFAM" id="SSF55190">
    <property type="entry name" value="Arginyl-tRNA synthetase (ArgRS), N-terminal 'additional' domain"/>
    <property type="match status" value="1"/>
</dbReference>
<dbReference type="SMART" id="SM00836">
    <property type="entry name" value="DALR_1"/>
    <property type="match status" value="1"/>
</dbReference>
<dbReference type="PROSITE" id="PS00178">
    <property type="entry name" value="AA_TRNA_LIGASE_I"/>
    <property type="match status" value="1"/>
</dbReference>
<evidence type="ECO:0000256" key="2">
    <source>
        <dbReference type="ARBA" id="ARBA00022490"/>
    </source>
</evidence>
<dbReference type="GO" id="GO:0005737">
    <property type="term" value="C:cytoplasm"/>
    <property type="evidence" value="ECO:0007669"/>
    <property type="project" value="UniProtKB-SubCell"/>
</dbReference>
<dbReference type="InterPro" id="IPR008909">
    <property type="entry name" value="DALR_anticod-bd"/>
</dbReference>
<dbReference type="InterPro" id="IPR001278">
    <property type="entry name" value="Arg-tRNA-ligase"/>
</dbReference>
<dbReference type="InterPro" id="IPR005148">
    <property type="entry name" value="Arg-tRNA-synth_N"/>
</dbReference>
<keyword evidence="14" id="KW-1185">Reference proteome</keyword>
<dbReference type="AlphaFoldDB" id="A0A2S4K1M3"/>
<dbReference type="RefSeq" id="WP_103679006.1">
    <property type="nucleotide sequence ID" value="NZ_LPWH01000001.1"/>
</dbReference>
<reference evidence="14" key="1">
    <citation type="submission" date="2015-12" db="EMBL/GenBank/DDBJ databases">
        <authorList>
            <person name="Lodha T.D."/>
            <person name="Chintalapati S."/>
            <person name="Chintalapati V.R."/>
            <person name="Sravanthi T."/>
        </authorList>
    </citation>
    <scope>NUCLEOTIDE SEQUENCE [LARGE SCALE GENOMIC DNA]</scope>
    <source>
        <strain evidence="14">JC133</strain>
    </source>
</reference>
<dbReference type="Pfam" id="PF00750">
    <property type="entry name" value="tRNA-synt_1d"/>
    <property type="match status" value="1"/>
</dbReference>
<dbReference type="Gene3D" id="3.40.50.620">
    <property type="entry name" value="HUPs"/>
    <property type="match status" value="1"/>
</dbReference>
<dbReference type="SUPFAM" id="SSF47323">
    <property type="entry name" value="Anticodon-binding domain of a subclass of class I aminoacyl-tRNA synthetases"/>
    <property type="match status" value="1"/>
</dbReference>
<evidence type="ECO:0000259" key="11">
    <source>
        <dbReference type="SMART" id="SM00836"/>
    </source>
</evidence>
<proteinExistence type="inferred from homology"/>
<evidence type="ECO:0000313" key="14">
    <source>
        <dbReference type="Proteomes" id="UP000237350"/>
    </source>
</evidence>
<evidence type="ECO:0000256" key="4">
    <source>
        <dbReference type="ARBA" id="ARBA00022741"/>
    </source>
</evidence>
<keyword evidence="7 9" id="KW-0030">Aminoacyl-tRNA synthetase</keyword>
<evidence type="ECO:0000256" key="3">
    <source>
        <dbReference type="ARBA" id="ARBA00022598"/>
    </source>
</evidence>
<dbReference type="PANTHER" id="PTHR11956">
    <property type="entry name" value="ARGINYL-TRNA SYNTHETASE"/>
    <property type="match status" value="1"/>
</dbReference>
<evidence type="ECO:0000256" key="5">
    <source>
        <dbReference type="ARBA" id="ARBA00022840"/>
    </source>
</evidence>
<evidence type="ECO:0000256" key="1">
    <source>
        <dbReference type="ARBA" id="ARBA00005594"/>
    </source>
</evidence>
<evidence type="ECO:0000256" key="6">
    <source>
        <dbReference type="ARBA" id="ARBA00022917"/>
    </source>
</evidence>
<accession>A0A2S4K1M3</accession>
<dbReference type="EMBL" id="LPWH01000001">
    <property type="protein sequence ID" value="POR05660.1"/>
    <property type="molecule type" value="Genomic_DNA"/>
</dbReference>
<protein>
    <recommendedName>
        <fullName evidence="9">Arginine--tRNA ligase</fullName>
        <ecNumber evidence="9">6.1.1.19</ecNumber>
    </recommendedName>
    <alternativeName>
        <fullName evidence="9">Arginyl-tRNA synthetase</fullName>
        <shortName evidence="9">ArgRS</shortName>
    </alternativeName>
</protein>
<evidence type="ECO:0000256" key="10">
    <source>
        <dbReference type="RuleBase" id="RU363038"/>
    </source>
</evidence>
<dbReference type="Pfam" id="PF05746">
    <property type="entry name" value="DALR_1"/>
    <property type="match status" value="1"/>
</dbReference>
<evidence type="ECO:0000256" key="8">
    <source>
        <dbReference type="ARBA" id="ARBA00049339"/>
    </source>
</evidence>
<dbReference type="PRINTS" id="PR01038">
    <property type="entry name" value="TRNASYNTHARG"/>
</dbReference>
<dbReference type="PANTHER" id="PTHR11956:SF5">
    <property type="entry name" value="ARGININE--TRNA LIGASE, CYTOPLASMIC"/>
    <property type="match status" value="1"/>
</dbReference>
<evidence type="ECO:0000313" key="13">
    <source>
        <dbReference type="EMBL" id="POR05660.1"/>
    </source>
</evidence>
<gene>
    <name evidence="9" type="primary">argS</name>
    <name evidence="13" type="ORF">AU468_00350</name>
</gene>
<dbReference type="GO" id="GO:0006420">
    <property type="term" value="P:arginyl-tRNA aminoacylation"/>
    <property type="evidence" value="ECO:0007669"/>
    <property type="project" value="UniProtKB-UniRule"/>
</dbReference>
<keyword evidence="2 9" id="KW-0963">Cytoplasm</keyword>
<dbReference type="InterPro" id="IPR035684">
    <property type="entry name" value="ArgRS_core"/>
</dbReference>
<dbReference type="SUPFAM" id="SSF52374">
    <property type="entry name" value="Nucleotidylyl transferase"/>
    <property type="match status" value="1"/>
</dbReference>
<dbReference type="GO" id="GO:0005524">
    <property type="term" value="F:ATP binding"/>
    <property type="evidence" value="ECO:0007669"/>
    <property type="project" value="UniProtKB-UniRule"/>
</dbReference>